<dbReference type="KEGG" id="pseo:OM33_07765"/>
<evidence type="ECO:0000313" key="2">
    <source>
        <dbReference type="EMBL" id="AIY65062.1"/>
    </source>
</evidence>
<proteinExistence type="predicted"/>
<dbReference type="RefSeq" id="WP_038640599.1">
    <property type="nucleotide sequence ID" value="NZ_CP009888.1"/>
</dbReference>
<feature type="transmembrane region" description="Helical" evidence="1">
    <location>
        <begin position="300"/>
        <end position="323"/>
    </location>
</feature>
<dbReference type="eggNOG" id="ENOG5033TM2">
    <property type="taxonomic scope" value="Bacteria"/>
</dbReference>
<evidence type="ECO:0000256" key="1">
    <source>
        <dbReference type="SAM" id="Phobius"/>
    </source>
</evidence>
<keyword evidence="1" id="KW-0472">Membrane</keyword>
<dbReference type="STRING" id="1348114.OM33_07765"/>
<reference evidence="2 3" key="1">
    <citation type="submission" date="2014-11" db="EMBL/GenBank/DDBJ databases">
        <title>Complete Genome Sequence of Pseudoalteromonas sp. Strain OCN003 Isolated from Kaneohe Bay, Oahu, Hawaii.</title>
        <authorList>
            <person name="Beurmann S."/>
            <person name="Videau P."/>
            <person name="Ushijima B."/>
            <person name="Smith A.M."/>
            <person name="Aeby G.S."/>
            <person name="Callahan S.M."/>
            <person name="Belcaid M."/>
        </authorList>
    </citation>
    <scope>NUCLEOTIDE SEQUENCE [LARGE SCALE GENOMIC DNA]</scope>
    <source>
        <strain evidence="2 3">OCN003</strain>
    </source>
</reference>
<name>A0A0A7EGD5_9GAMM</name>
<organism evidence="2 3">
    <name type="scientific">Pseudoalteromonas piratica</name>
    <dbReference type="NCBI Taxonomy" id="1348114"/>
    <lineage>
        <taxon>Bacteria</taxon>
        <taxon>Pseudomonadati</taxon>
        <taxon>Pseudomonadota</taxon>
        <taxon>Gammaproteobacteria</taxon>
        <taxon>Alteromonadales</taxon>
        <taxon>Pseudoalteromonadaceae</taxon>
        <taxon>Pseudoalteromonas</taxon>
    </lineage>
</organism>
<accession>A0A0A7EGD5</accession>
<evidence type="ECO:0000313" key="3">
    <source>
        <dbReference type="Proteomes" id="UP000030341"/>
    </source>
</evidence>
<sequence>MSLSRSLNLAARKVGKVFHIVDKTNYNKLRRLDEIMKQINSFRSNKNRSFLKAIDKLTTKVGSIEEFKKQSMDSLDNFEWLFYLSDNQWESFCFQWQQTKQLITQNRTSKLSEKDVQLLFDTVQGPYNSKIQCFLQTYKEQKVVADYGKLTDYFKDVAFAPLVHHPLAKENTKDSVEKLIWQMLQALKEDFREIGLIMKKQMLIFAKTQLEVMQGGANLENFDMDKLDQLVPIAQRAKQQQIIIERSGWMTPLKDIYNTYKVIGLIDKETRKQGAFDIGFSGKANRAKLLKYTQELTTGILSAVTATVATIASFGATIILCVFRWIKVFDVLSSFATLIHSFVKAKKQNPEVDLTQLDFRKLSSRTKTGQIVMNSVSILSGGFSAGLDTFEMVTKTGSSVNAVTQVTYKTGKAIWDTKNTIKNIKEYNDKTKAPEQGAKEKELLKVKANFVKRLKSVEEIDFTFNDPLKGNAELKRKVEGAKSDLRKFMDKMLAVAKKAFSYLVKILTKLIKFVLAALIVLVNVVGLLIAGIVYLFKRFCEILGSSIKGFVSRANEDIKQGLTYLKNKLKDEIRAIDLRLKQLQTVSSPL</sequence>
<dbReference type="OrthoDB" id="9891489at2"/>
<keyword evidence="1" id="KW-0812">Transmembrane</keyword>
<dbReference type="HOGENOM" id="CLU_462208_0_0_6"/>
<dbReference type="EMBL" id="CP009888">
    <property type="protein sequence ID" value="AIY65062.1"/>
    <property type="molecule type" value="Genomic_DNA"/>
</dbReference>
<keyword evidence="1" id="KW-1133">Transmembrane helix</keyword>
<protein>
    <submittedName>
        <fullName evidence="2">Uncharacterized protein</fullName>
    </submittedName>
</protein>
<feature type="transmembrane region" description="Helical" evidence="1">
    <location>
        <begin position="513"/>
        <end position="536"/>
    </location>
</feature>
<dbReference type="Proteomes" id="UP000030341">
    <property type="component" value="Chromosome 1"/>
</dbReference>
<gene>
    <name evidence="2" type="ORF">OM33_07765</name>
</gene>
<keyword evidence="3" id="KW-1185">Reference proteome</keyword>
<dbReference type="AlphaFoldDB" id="A0A0A7EGD5"/>